<dbReference type="EMBL" id="WMBQ01000001">
    <property type="protein sequence ID" value="MTD94152.1"/>
    <property type="molecule type" value="Genomic_DNA"/>
</dbReference>
<evidence type="ECO:0000259" key="2">
    <source>
        <dbReference type="Pfam" id="PF00857"/>
    </source>
</evidence>
<evidence type="ECO:0000313" key="4">
    <source>
        <dbReference type="Proteomes" id="UP000440694"/>
    </source>
</evidence>
<evidence type="ECO:0000313" key="3">
    <source>
        <dbReference type="EMBL" id="MTD94152.1"/>
    </source>
</evidence>
<evidence type="ECO:0000256" key="1">
    <source>
        <dbReference type="ARBA" id="ARBA00022801"/>
    </source>
</evidence>
<keyword evidence="4" id="KW-1185">Reference proteome</keyword>
<feature type="domain" description="Isochorismatase-like" evidence="2">
    <location>
        <begin position="24"/>
        <end position="195"/>
    </location>
</feature>
<reference evidence="3 4" key="1">
    <citation type="submission" date="2019-11" db="EMBL/GenBank/DDBJ databases">
        <title>Identification of a novel strain.</title>
        <authorList>
            <person name="Xu Q."/>
            <person name="Wang G."/>
        </authorList>
    </citation>
    <scope>NUCLEOTIDE SEQUENCE [LARGE SCALE GENOMIC DNA]</scope>
    <source>
        <strain evidence="4">xq</strain>
    </source>
</reference>
<keyword evidence="1" id="KW-0378">Hydrolase</keyword>
<proteinExistence type="predicted"/>
<dbReference type="InterPro" id="IPR000868">
    <property type="entry name" value="Isochorismatase-like_dom"/>
</dbReference>
<sequence length="200" mass="20898">MTEARPTLRSLLALPDTPASLAKSALVLIDCQNTYREGIMQLEGVEPALNECAKLLQRARDAGTTIIHIQHDAGPGSPYDVRAPIGAIADVVAPRAGEPVIIKAYPSSFEQTNLDAELKKRGVTDLVLAGFMTHVCVNSTARAAFNHGYRATVVGNATATRALPNPDGGVVPAAAMHTGALAALADIFAIVVPSQDKIPA</sequence>
<dbReference type="PANTHER" id="PTHR43540:SF15">
    <property type="entry name" value="BLR5631 PROTEIN"/>
    <property type="match status" value="1"/>
</dbReference>
<accession>A0A6I3KK97</accession>
<dbReference type="RefSeq" id="WP_154738616.1">
    <property type="nucleotide sequence ID" value="NZ_WMBQ01000001.1"/>
</dbReference>
<dbReference type="Gene3D" id="3.40.50.850">
    <property type="entry name" value="Isochorismatase-like"/>
    <property type="match status" value="1"/>
</dbReference>
<protein>
    <submittedName>
        <fullName evidence="3">Isochorismatase family protein</fullName>
    </submittedName>
</protein>
<dbReference type="GO" id="GO:0016787">
    <property type="term" value="F:hydrolase activity"/>
    <property type="evidence" value="ECO:0007669"/>
    <property type="project" value="UniProtKB-KW"/>
</dbReference>
<name>A0A6I3KK97_9HYPH</name>
<dbReference type="PANTHER" id="PTHR43540">
    <property type="entry name" value="PEROXYUREIDOACRYLATE/UREIDOACRYLATE AMIDOHYDROLASE-RELATED"/>
    <property type="match status" value="1"/>
</dbReference>
<gene>
    <name evidence="3" type="ORF">GIW81_07350</name>
</gene>
<organism evidence="3 4">
    <name type="scientific">Hyphomicrobium album</name>
    <dbReference type="NCBI Taxonomy" id="2665159"/>
    <lineage>
        <taxon>Bacteria</taxon>
        <taxon>Pseudomonadati</taxon>
        <taxon>Pseudomonadota</taxon>
        <taxon>Alphaproteobacteria</taxon>
        <taxon>Hyphomicrobiales</taxon>
        <taxon>Hyphomicrobiaceae</taxon>
        <taxon>Hyphomicrobium</taxon>
    </lineage>
</organism>
<comment type="caution">
    <text evidence="3">The sequence shown here is derived from an EMBL/GenBank/DDBJ whole genome shotgun (WGS) entry which is preliminary data.</text>
</comment>
<dbReference type="CDD" id="cd01014">
    <property type="entry name" value="nicotinamidase_related"/>
    <property type="match status" value="1"/>
</dbReference>
<dbReference type="Proteomes" id="UP000440694">
    <property type="component" value="Unassembled WGS sequence"/>
</dbReference>
<dbReference type="InterPro" id="IPR050272">
    <property type="entry name" value="Isochorismatase-like_hydrls"/>
</dbReference>
<dbReference type="Pfam" id="PF00857">
    <property type="entry name" value="Isochorismatase"/>
    <property type="match status" value="1"/>
</dbReference>
<dbReference type="SUPFAM" id="SSF52499">
    <property type="entry name" value="Isochorismatase-like hydrolases"/>
    <property type="match status" value="1"/>
</dbReference>
<dbReference type="InterPro" id="IPR036380">
    <property type="entry name" value="Isochorismatase-like_sf"/>
</dbReference>
<dbReference type="AlphaFoldDB" id="A0A6I3KK97"/>